<dbReference type="SUPFAM" id="SSF50475">
    <property type="entry name" value="FMN-binding split barrel"/>
    <property type="match status" value="1"/>
</dbReference>
<dbReference type="InterPro" id="IPR024747">
    <property type="entry name" value="Pyridox_Oxase-rel"/>
</dbReference>
<accession>A0A840EVK9</accession>
<sequence>MTTHNDAVTEMSDEQAWELLSGTVFGRLAVSVDDMPEIFPLNVHVDGRTILLRTAEGTKLSSLAVNERVCFETDAFTSRVGWSVIAKGAAHILTGTDEIQEADRAPLRPWIPTLKTVYVRIAVDEISGRRFRIGPEPERVVN</sequence>
<proteinExistence type="predicted"/>
<protein>
    <submittedName>
        <fullName evidence="1">Nitroimidazol reductase NimA-like FMN-containing flavoprotein (Pyridoxamine 5'-phosphate oxidase superfamily)</fullName>
    </submittedName>
</protein>
<evidence type="ECO:0000313" key="1">
    <source>
        <dbReference type="EMBL" id="MBB4135702.1"/>
    </source>
</evidence>
<keyword evidence="2" id="KW-1185">Reference proteome</keyword>
<gene>
    <name evidence="1" type="ORF">BKA16_002254</name>
</gene>
<name>A0A840EVK9_9ACTN</name>
<evidence type="ECO:0000313" key="2">
    <source>
        <dbReference type="Proteomes" id="UP000551501"/>
    </source>
</evidence>
<comment type="caution">
    <text evidence="1">The sequence shown here is derived from an EMBL/GenBank/DDBJ whole genome shotgun (WGS) entry which is preliminary data.</text>
</comment>
<organism evidence="1 2">
    <name type="scientific">Gordonia humi</name>
    <dbReference type="NCBI Taxonomy" id="686429"/>
    <lineage>
        <taxon>Bacteria</taxon>
        <taxon>Bacillati</taxon>
        <taxon>Actinomycetota</taxon>
        <taxon>Actinomycetes</taxon>
        <taxon>Mycobacteriales</taxon>
        <taxon>Gordoniaceae</taxon>
        <taxon>Gordonia</taxon>
    </lineage>
</organism>
<dbReference type="EMBL" id="JACIFP010000001">
    <property type="protein sequence ID" value="MBB4135702.1"/>
    <property type="molecule type" value="Genomic_DNA"/>
</dbReference>
<reference evidence="1 2" key="1">
    <citation type="submission" date="2020-08" db="EMBL/GenBank/DDBJ databases">
        <title>Sequencing the genomes of 1000 actinobacteria strains.</title>
        <authorList>
            <person name="Klenk H.-P."/>
        </authorList>
    </citation>
    <scope>NUCLEOTIDE SEQUENCE [LARGE SCALE GENOMIC DNA]</scope>
    <source>
        <strain evidence="1 2">DSM 45298</strain>
    </source>
</reference>
<dbReference type="RefSeq" id="WP_183370723.1">
    <property type="nucleotide sequence ID" value="NZ_BAABHL010000122.1"/>
</dbReference>
<dbReference type="Gene3D" id="2.30.110.10">
    <property type="entry name" value="Electron Transport, Fmn-binding Protein, Chain A"/>
    <property type="match status" value="1"/>
</dbReference>
<dbReference type="Proteomes" id="UP000551501">
    <property type="component" value="Unassembled WGS sequence"/>
</dbReference>
<dbReference type="AlphaFoldDB" id="A0A840EVK9"/>
<dbReference type="InterPro" id="IPR012349">
    <property type="entry name" value="Split_barrel_FMN-bd"/>
</dbReference>
<dbReference type="Pfam" id="PF12900">
    <property type="entry name" value="Pyridox_ox_2"/>
    <property type="match status" value="1"/>
</dbReference>